<dbReference type="InterPro" id="IPR014284">
    <property type="entry name" value="RNA_pol_sigma-70_dom"/>
</dbReference>
<dbReference type="Gene3D" id="1.10.10.10">
    <property type="entry name" value="Winged helix-like DNA-binding domain superfamily/Winged helix DNA-binding domain"/>
    <property type="match status" value="1"/>
</dbReference>
<dbReference type="InterPro" id="IPR036388">
    <property type="entry name" value="WH-like_DNA-bd_sf"/>
</dbReference>
<dbReference type="PANTHER" id="PTHR43133:SF59">
    <property type="entry name" value="ECF RNA POLYMERASE SIGMA FACTOR SIGR"/>
    <property type="match status" value="1"/>
</dbReference>
<dbReference type="InterPro" id="IPR013325">
    <property type="entry name" value="RNA_pol_sigma_r2"/>
</dbReference>
<dbReference type="NCBIfam" id="TIGR02937">
    <property type="entry name" value="sigma70-ECF"/>
    <property type="match status" value="1"/>
</dbReference>
<comment type="similarity">
    <text evidence="1 6">Belongs to the sigma-70 factor family. ECF subfamily.</text>
</comment>
<keyword evidence="3 6" id="KW-0731">Sigma factor</keyword>
<dbReference type="Pfam" id="PF08281">
    <property type="entry name" value="Sigma70_r4_2"/>
    <property type="match status" value="1"/>
</dbReference>
<dbReference type="InterPro" id="IPR039425">
    <property type="entry name" value="RNA_pol_sigma-70-like"/>
</dbReference>
<evidence type="ECO:0000313" key="7">
    <source>
        <dbReference type="EMBL" id="VTP10153.1"/>
    </source>
</evidence>
<gene>
    <name evidence="7" type="primary">sigH_6</name>
    <name evidence="7" type="ORF">BIN_B_04492</name>
</gene>
<dbReference type="RefSeq" id="WP_011727871.1">
    <property type="nucleotide sequence ID" value="NZ_CP009495.1"/>
</dbReference>
<dbReference type="PROSITE" id="PS01063">
    <property type="entry name" value="SIGMA70_ECF"/>
    <property type="match status" value="1"/>
</dbReference>
<proteinExistence type="inferred from homology"/>
<dbReference type="Gene3D" id="1.10.1740.10">
    <property type="match status" value="1"/>
</dbReference>
<name>A0A653FK96_MYCSM</name>
<dbReference type="GeneID" id="93456566"/>
<dbReference type="AlphaFoldDB" id="A0A653FK96"/>
<keyword evidence="5 6" id="KW-0804">Transcription</keyword>
<keyword evidence="2 6" id="KW-0805">Transcription regulation</keyword>
<evidence type="ECO:0000256" key="2">
    <source>
        <dbReference type="ARBA" id="ARBA00023015"/>
    </source>
</evidence>
<evidence type="ECO:0000256" key="1">
    <source>
        <dbReference type="ARBA" id="ARBA00010641"/>
    </source>
</evidence>
<evidence type="ECO:0000256" key="5">
    <source>
        <dbReference type="ARBA" id="ARBA00023163"/>
    </source>
</evidence>
<accession>A0A653FK96</accession>
<organism evidence="7">
    <name type="scientific">Mycolicibacterium smegmatis</name>
    <name type="common">Mycobacterium smegmatis</name>
    <dbReference type="NCBI Taxonomy" id="1772"/>
    <lineage>
        <taxon>Bacteria</taxon>
        <taxon>Bacillati</taxon>
        <taxon>Actinomycetota</taxon>
        <taxon>Actinomycetes</taxon>
        <taxon>Mycobacteriales</taxon>
        <taxon>Mycobacteriaceae</taxon>
        <taxon>Mycolicibacterium</taxon>
    </lineage>
</organism>
<evidence type="ECO:0000256" key="6">
    <source>
        <dbReference type="RuleBase" id="RU000716"/>
    </source>
</evidence>
<dbReference type="SUPFAM" id="SSF88946">
    <property type="entry name" value="Sigma2 domain of RNA polymerase sigma factors"/>
    <property type="match status" value="1"/>
</dbReference>
<protein>
    <recommendedName>
        <fullName evidence="6">RNA polymerase sigma factor</fullName>
    </recommendedName>
</protein>
<keyword evidence="4 6" id="KW-0238">DNA-binding</keyword>
<dbReference type="InterPro" id="IPR013324">
    <property type="entry name" value="RNA_pol_sigma_r3/r4-like"/>
</dbReference>
<evidence type="ECO:0000256" key="3">
    <source>
        <dbReference type="ARBA" id="ARBA00023082"/>
    </source>
</evidence>
<sequence>MFATCGAGVTITGPDALTERFVRETEPVRDFLIRNAIRLTHQRADAEDLVQETLLKAYLSFGRYREGNHLKAWLARIMSNAWIDRHRSAQRRPAEQLSAEMADLRFSTEMPSAGRGWVDSAETQALQSMPGDAGIALAMLPPELRDIVYYACVADYRNTEIAVLLGIPVGTVGSRLHRGKALLREALSHSTDNDQAPGERRMAG</sequence>
<dbReference type="EMBL" id="LR589651">
    <property type="protein sequence ID" value="VTP10153.1"/>
    <property type="molecule type" value="Genomic_DNA"/>
</dbReference>
<dbReference type="KEGG" id="msh:LI98_08730"/>
<dbReference type="InterPro" id="IPR013249">
    <property type="entry name" value="RNA_pol_sigma70_r4_t2"/>
</dbReference>
<dbReference type="GO" id="GO:0006352">
    <property type="term" value="P:DNA-templated transcription initiation"/>
    <property type="evidence" value="ECO:0007669"/>
    <property type="project" value="InterPro"/>
</dbReference>
<dbReference type="PANTHER" id="PTHR43133">
    <property type="entry name" value="RNA POLYMERASE ECF-TYPE SIGMA FACTO"/>
    <property type="match status" value="1"/>
</dbReference>
<dbReference type="KEGG" id="msn:LI99_08730"/>
<dbReference type="GO" id="GO:0016987">
    <property type="term" value="F:sigma factor activity"/>
    <property type="evidence" value="ECO:0007669"/>
    <property type="project" value="UniProtKB-KW"/>
</dbReference>
<dbReference type="GO" id="GO:0003677">
    <property type="term" value="F:DNA binding"/>
    <property type="evidence" value="ECO:0007669"/>
    <property type="project" value="UniProtKB-KW"/>
</dbReference>
<reference evidence="7" key="1">
    <citation type="submission" date="2019-05" db="EMBL/GenBank/DDBJ databases">
        <authorList>
            <person name="Naeem R."/>
            <person name="Antony C."/>
            <person name="Guan Q."/>
        </authorList>
    </citation>
    <scope>NUCLEOTIDE SEQUENCE</scope>
    <source>
        <strain evidence="7">1</strain>
    </source>
</reference>
<dbReference type="InterPro" id="IPR000838">
    <property type="entry name" value="RNA_pol_sigma70_ECF_CS"/>
</dbReference>
<dbReference type="SUPFAM" id="SSF88659">
    <property type="entry name" value="Sigma3 and sigma4 domains of RNA polymerase sigma factors"/>
    <property type="match status" value="1"/>
</dbReference>
<dbReference type="GO" id="GO:0006950">
    <property type="term" value="P:response to stress"/>
    <property type="evidence" value="ECO:0007669"/>
    <property type="project" value="UniProtKB-ARBA"/>
</dbReference>
<dbReference type="InterPro" id="IPR007627">
    <property type="entry name" value="RNA_pol_sigma70_r2"/>
</dbReference>
<evidence type="ECO:0000256" key="4">
    <source>
        <dbReference type="ARBA" id="ARBA00023125"/>
    </source>
</evidence>
<dbReference type="Pfam" id="PF04542">
    <property type="entry name" value="Sigma70_r2"/>
    <property type="match status" value="1"/>
</dbReference>